<feature type="compositionally biased region" description="Polar residues" evidence="1">
    <location>
        <begin position="1"/>
        <end position="17"/>
    </location>
</feature>
<evidence type="ECO:0000313" key="2">
    <source>
        <dbReference type="EMBL" id="KXB77653.1"/>
    </source>
</evidence>
<protein>
    <submittedName>
        <fullName evidence="2">Uncharacterized protein</fullName>
    </submittedName>
</protein>
<feature type="compositionally biased region" description="Polar residues" evidence="1">
    <location>
        <begin position="50"/>
        <end position="60"/>
    </location>
</feature>
<reference evidence="3" key="1">
    <citation type="submission" date="2016-01" db="EMBL/GenBank/DDBJ databases">
        <authorList>
            <person name="Mitreva M."/>
            <person name="Pepin K.H."/>
            <person name="Mihindukulasuriya K.A."/>
            <person name="Fulton R."/>
            <person name="Fronick C."/>
            <person name="O'Laughlin M."/>
            <person name="Miner T."/>
            <person name="Herter B."/>
            <person name="Rosa B.A."/>
            <person name="Cordes M."/>
            <person name="Tomlinson C."/>
            <person name="Wollam A."/>
            <person name="Palsikar V.B."/>
            <person name="Mardis E.R."/>
            <person name="Wilson R.K."/>
        </authorList>
    </citation>
    <scope>NUCLEOTIDE SEQUENCE [LARGE SCALE GENOMIC DNA]</scope>
    <source>
        <strain evidence="3">KA00683</strain>
    </source>
</reference>
<organism evidence="2 3">
    <name type="scientific">Porphyromonas somerae</name>
    <dbReference type="NCBI Taxonomy" id="322095"/>
    <lineage>
        <taxon>Bacteria</taxon>
        <taxon>Pseudomonadati</taxon>
        <taxon>Bacteroidota</taxon>
        <taxon>Bacteroidia</taxon>
        <taxon>Bacteroidales</taxon>
        <taxon>Porphyromonadaceae</taxon>
        <taxon>Porphyromonas</taxon>
    </lineage>
</organism>
<gene>
    <name evidence="2" type="ORF">HMPREF3185_00410</name>
</gene>
<feature type="region of interest" description="Disordered" evidence="1">
    <location>
        <begin position="1"/>
        <end position="60"/>
    </location>
</feature>
<evidence type="ECO:0000256" key="1">
    <source>
        <dbReference type="SAM" id="MobiDB-lite"/>
    </source>
</evidence>
<dbReference type="EMBL" id="LSDK01000030">
    <property type="protein sequence ID" value="KXB77653.1"/>
    <property type="molecule type" value="Genomic_DNA"/>
</dbReference>
<evidence type="ECO:0000313" key="3">
    <source>
        <dbReference type="Proteomes" id="UP000070224"/>
    </source>
</evidence>
<dbReference type="Proteomes" id="UP000070224">
    <property type="component" value="Unassembled WGS sequence"/>
</dbReference>
<dbReference type="AlphaFoldDB" id="A0A134BCH5"/>
<name>A0A134BCH5_9PORP</name>
<comment type="caution">
    <text evidence="2">The sequence shown here is derived from an EMBL/GenBank/DDBJ whole genome shotgun (WGS) entry which is preliminary data.</text>
</comment>
<feature type="compositionally biased region" description="Polar residues" evidence="1">
    <location>
        <begin position="23"/>
        <end position="43"/>
    </location>
</feature>
<keyword evidence="3" id="KW-1185">Reference proteome</keyword>
<accession>A0A134BCH5</accession>
<dbReference type="PATRIC" id="fig|322095.3.peg.405"/>
<sequence>MSAHHTLSTRAYSQAKQKATLPTKRQTASHTTIPTSPPSCDTQDQDHSTYNKNKSTTFAL</sequence>
<proteinExistence type="predicted"/>